<dbReference type="Proteomes" id="UP000216984">
    <property type="component" value="Unassembled WGS sequence"/>
</dbReference>
<evidence type="ECO:0000256" key="2">
    <source>
        <dbReference type="SAM" id="SignalP"/>
    </source>
</evidence>
<feature type="compositionally biased region" description="Polar residues" evidence="1">
    <location>
        <begin position="364"/>
        <end position="377"/>
    </location>
</feature>
<feature type="chain" id="PRO_5031509249" evidence="2">
    <location>
        <begin position="22"/>
        <end position="383"/>
    </location>
</feature>
<dbReference type="AlphaFoldDB" id="A0A7Z1ILM2"/>
<reference evidence="3 4" key="1">
    <citation type="submission" date="2017-06" db="EMBL/GenBank/DDBJ databases">
        <title>Draft genome sequence of the halophilic bacterium Marinobacter vinifirmus FB1.</title>
        <authorList>
            <person name="Stepanov V.G."/>
            <person name="Roberts D.J."/>
            <person name="Fox G.E."/>
        </authorList>
    </citation>
    <scope>NUCLEOTIDE SEQUENCE [LARGE SCALE GENOMIC DNA]</scope>
    <source>
        <strain evidence="3 4">FB1</strain>
    </source>
</reference>
<feature type="region of interest" description="Disordered" evidence="1">
    <location>
        <begin position="359"/>
        <end position="383"/>
    </location>
</feature>
<proteinExistence type="predicted"/>
<keyword evidence="2" id="KW-0732">Signal</keyword>
<organism evidence="3 4">
    <name type="scientific">Marinobacter vinifirmus</name>
    <dbReference type="NCBI Taxonomy" id="355591"/>
    <lineage>
        <taxon>Bacteria</taxon>
        <taxon>Pseudomonadati</taxon>
        <taxon>Pseudomonadota</taxon>
        <taxon>Gammaproteobacteria</taxon>
        <taxon>Pseudomonadales</taxon>
        <taxon>Marinobacteraceae</taxon>
        <taxon>Marinobacter</taxon>
    </lineage>
</organism>
<comment type="caution">
    <text evidence="3">The sequence shown here is derived from an EMBL/GenBank/DDBJ whole genome shotgun (WGS) entry which is preliminary data.</text>
</comment>
<protein>
    <submittedName>
        <fullName evidence="3">Uncharacterized protein</fullName>
    </submittedName>
</protein>
<keyword evidence="4" id="KW-1185">Reference proteome</keyword>
<evidence type="ECO:0000313" key="4">
    <source>
        <dbReference type="Proteomes" id="UP000216984"/>
    </source>
</evidence>
<name>A0A7Z1ILM2_9GAMM</name>
<evidence type="ECO:0000256" key="1">
    <source>
        <dbReference type="SAM" id="MobiDB-lite"/>
    </source>
</evidence>
<dbReference type="EMBL" id="NEFY01000016">
    <property type="protein sequence ID" value="OZC35064.1"/>
    <property type="molecule type" value="Genomic_DNA"/>
</dbReference>
<feature type="signal peptide" evidence="2">
    <location>
        <begin position="1"/>
        <end position="21"/>
    </location>
</feature>
<evidence type="ECO:0000313" key="3">
    <source>
        <dbReference type="EMBL" id="OZC35064.1"/>
    </source>
</evidence>
<feature type="region of interest" description="Disordered" evidence="1">
    <location>
        <begin position="30"/>
        <end position="88"/>
    </location>
</feature>
<gene>
    <name evidence="3" type="ORF">B9Q17_07560</name>
</gene>
<feature type="compositionally biased region" description="Basic and acidic residues" evidence="1">
    <location>
        <begin position="44"/>
        <end position="88"/>
    </location>
</feature>
<sequence length="383" mass="42043">MLSRTVLLGVAALTVSSQLYAQESANISEKSARENRSQLEQSINDERSREIQRQKGREERTGEETRTTETDSYRDSAEISDRDQRQATDRISVKTAPLSLLNEIFAYVERGKSAQGPTASAIRSCSLVTKPEAPQFPSLEPKPVVTSVEACMAWNKEKTLGQCQVELEQAAYNWATTGMPTTMRVDSGRMVEPASCWALYGLVAEATMDTLASGQSIPLGQDVKIGLARAMASHLDRSDLPVKARKIAEQQLGQSCVVPTSRGYRYEGKYDWSCGAFSVDPKTLTASIGELTVYGRGNSIFGQTWDLETSRSQDILYSSSRSYTESSELSASDARYASIDNRKTQSKNLSMRISERLQTERAANVTSSAETGFSVSQPGMKGN</sequence>
<accession>A0A7Z1ILM2</accession>